<gene>
    <name evidence="2" type="primary">SMKI15G2110</name>
    <name evidence="2" type="ORF">SMKI_15G2110</name>
</gene>
<protein>
    <submittedName>
        <fullName evidence="2">Uncharacterized protein</fullName>
    </submittedName>
</protein>
<reference evidence="2" key="1">
    <citation type="submission" date="2022-10" db="EMBL/GenBank/DDBJ databases">
        <authorList>
            <person name="Byrne P K."/>
        </authorList>
    </citation>
    <scope>NUCLEOTIDE SEQUENCE</scope>
    <source>
        <strain evidence="2">IFO1815</strain>
    </source>
</reference>
<evidence type="ECO:0000256" key="1">
    <source>
        <dbReference type="SAM" id="MobiDB-lite"/>
    </source>
</evidence>
<dbReference type="GO" id="GO:0051256">
    <property type="term" value="P:mitotic spindle midzone assembly"/>
    <property type="evidence" value="ECO:0007669"/>
    <property type="project" value="TreeGrafter"/>
</dbReference>
<dbReference type="AlphaFoldDB" id="A0AA35IV93"/>
<dbReference type="GO" id="GO:0008017">
    <property type="term" value="F:microtubule binding"/>
    <property type="evidence" value="ECO:0007669"/>
    <property type="project" value="InterPro"/>
</dbReference>
<dbReference type="GO" id="GO:0005737">
    <property type="term" value="C:cytoplasm"/>
    <property type="evidence" value="ECO:0007669"/>
    <property type="project" value="TreeGrafter"/>
</dbReference>
<feature type="region of interest" description="Disordered" evidence="1">
    <location>
        <begin position="1"/>
        <end position="31"/>
    </location>
</feature>
<evidence type="ECO:0000313" key="3">
    <source>
        <dbReference type="Proteomes" id="UP001161438"/>
    </source>
</evidence>
<dbReference type="RefSeq" id="XP_056079489.1">
    <property type="nucleotide sequence ID" value="XM_056225695.1"/>
</dbReference>
<dbReference type="PANTHER" id="PTHR19321:SF41">
    <property type="entry name" value="FASCETTO-RELATED"/>
    <property type="match status" value="1"/>
</dbReference>
<feature type="compositionally biased region" description="Basic and acidic residues" evidence="1">
    <location>
        <begin position="727"/>
        <end position="740"/>
    </location>
</feature>
<keyword evidence="3" id="KW-1185">Reference proteome</keyword>
<organism evidence="2 3">
    <name type="scientific">Saccharomyces mikatae IFO 1815</name>
    <dbReference type="NCBI Taxonomy" id="226126"/>
    <lineage>
        <taxon>Eukaryota</taxon>
        <taxon>Fungi</taxon>
        <taxon>Dikarya</taxon>
        <taxon>Ascomycota</taxon>
        <taxon>Saccharomycotina</taxon>
        <taxon>Saccharomycetes</taxon>
        <taxon>Saccharomycetales</taxon>
        <taxon>Saccharomycetaceae</taxon>
        <taxon>Saccharomyces</taxon>
    </lineage>
</organism>
<feature type="compositionally biased region" description="Polar residues" evidence="1">
    <location>
        <begin position="1"/>
        <end position="25"/>
    </location>
</feature>
<dbReference type="GO" id="GO:1990023">
    <property type="term" value="C:mitotic spindle midzone"/>
    <property type="evidence" value="ECO:0007669"/>
    <property type="project" value="TreeGrafter"/>
</dbReference>
<feature type="region of interest" description="Disordered" evidence="1">
    <location>
        <begin position="673"/>
        <end position="745"/>
    </location>
</feature>
<evidence type="ECO:0000313" key="2">
    <source>
        <dbReference type="EMBL" id="CAI4036369.1"/>
    </source>
</evidence>
<dbReference type="GeneID" id="80921277"/>
<dbReference type="Pfam" id="PF03999">
    <property type="entry name" value="MAP65_ASE1"/>
    <property type="match status" value="1"/>
</dbReference>
<accession>A0AA35IV93</accession>
<dbReference type="Gene3D" id="1.20.58.1520">
    <property type="match status" value="1"/>
</dbReference>
<dbReference type="Proteomes" id="UP001161438">
    <property type="component" value="Chromosome 15"/>
</dbReference>
<proteinExistence type="predicted"/>
<feature type="compositionally biased region" description="Polar residues" evidence="1">
    <location>
        <begin position="673"/>
        <end position="706"/>
    </location>
</feature>
<dbReference type="EMBL" id="OX365771">
    <property type="protein sequence ID" value="CAI4036369.1"/>
    <property type="molecule type" value="Genomic_DNA"/>
</dbReference>
<dbReference type="InterPro" id="IPR007145">
    <property type="entry name" value="MAP65_Ase1_PRC1"/>
</dbReference>
<name>A0AA35IV93_SACMI</name>
<sequence>METATSSPLSTQSRSNSENSGSTTIIPHMNPSLATPLTVSTVVHHSNSKEFMKLTPVHIRDFGSPLKKVSTNHHFLDSENGKCNTMDNMYKENFNLISKELEKLLENLNVIYQNIGYSNTEIINKEKQIFTTISDSIKQFFEHADEELKRLSAENGVEQDILNNILERINDPSGIKTIPDLYIRNAILLQESKTVPQSPKKPLSLLSKKAALDTAKSFVLKSFLPQLHNYLKSLITLKQLIQSVKEDLPGLTEADIEAITAFPELDILTAYLTQIENSKDNIDLSMKFIIDNKMYILQGSAFKTINKESVEHMNEVIKIYKAEYEQRFKSILRKKNTILSISEQLETPLSPLINENFEQDLRSYGEGKNLTSEVPEFHPVDRERICKIDTALEKIQAIHNERENKKKILMEQCKKLWTRLKIPQEYTKTFMRNNSDLSIETLDRISNELSRLEVMKKKLIKKLISDSWDKIKELWDTLQYSEASRSKFIILFDELRRNATTLQDDELLLETCESQLKKLGDRLIIYKPILKLISDFESLQKDQEFLERSSKDSSRLLSRNSHKILLTEEKMRKRITRHFPRVINDLRLKLEEADGLFDQPFLHKGRPLSEAIDIQQQEIEAKYPRCRVRMQRSKKGTSKVCKENKVTKKSFKDTQSSIRAPISLYLSDFNMTHKTPSKSSAKNLPKNGTSRENSLTRHMQGTTRLSSPKRRDTRLLPPTVISRNSKRNIETHTLNKDRPSDFSSSPMLNYTQSGYPVKPRQLFPIPLNKVGTKGSHIPQLNKEKALELVKRSASSIDKENIRSPERKSTLEHYTQKLNSPYKEPEHSVYKLSMSPEGKFQLNIQQKDLESGFDDTSMMEDENDKDFITWKNEQVSKLNSFSFTDI</sequence>
<dbReference type="PANTHER" id="PTHR19321">
    <property type="entry name" value="PROTEIN REGULATOR OF CYTOKINESIS 1 PRC1-RELATED"/>
    <property type="match status" value="1"/>
</dbReference>